<gene>
    <name evidence="1" type="ORF">M422DRAFT_265826</name>
</gene>
<evidence type="ECO:0000313" key="1">
    <source>
        <dbReference type="EMBL" id="KIJ32333.1"/>
    </source>
</evidence>
<name>A0A0C9TQE1_SPHS4</name>
<dbReference type="EMBL" id="KN837228">
    <property type="protein sequence ID" value="KIJ32333.1"/>
    <property type="molecule type" value="Genomic_DNA"/>
</dbReference>
<dbReference type="Proteomes" id="UP000054279">
    <property type="component" value="Unassembled WGS sequence"/>
</dbReference>
<accession>A0A0C9TQE1</accession>
<sequence>MDVDHHRVLHALFLSTQPQLLPGPPYICASECLYYHQTTSFALAFSPTSHLRSVHPSQGVPYYEEILSVLESAVINIEFEEKLLWYGDDPDETRAEYLLAEIWSANRRIGQEESVVSRSTTIETRETLDVKTSVLDVEKASPILVCYLVLNLGDDEKDFKRNTVPNLNLIGQYRLSSVKMSDASK</sequence>
<reference evidence="1 2" key="1">
    <citation type="submission" date="2014-06" db="EMBL/GenBank/DDBJ databases">
        <title>Evolutionary Origins and Diversification of the Mycorrhizal Mutualists.</title>
        <authorList>
            <consortium name="DOE Joint Genome Institute"/>
            <consortium name="Mycorrhizal Genomics Consortium"/>
            <person name="Kohler A."/>
            <person name="Kuo A."/>
            <person name="Nagy L.G."/>
            <person name="Floudas D."/>
            <person name="Copeland A."/>
            <person name="Barry K.W."/>
            <person name="Cichocki N."/>
            <person name="Veneault-Fourrey C."/>
            <person name="LaButti K."/>
            <person name="Lindquist E.A."/>
            <person name="Lipzen A."/>
            <person name="Lundell T."/>
            <person name="Morin E."/>
            <person name="Murat C."/>
            <person name="Riley R."/>
            <person name="Ohm R."/>
            <person name="Sun H."/>
            <person name="Tunlid A."/>
            <person name="Henrissat B."/>
            <person name="Grigoriev I.V."/>
            <person name="Hibbett D.S."/>
            <person name="Martin F."/>
        </authorList>
    </citation>
    <scope>NUCLEOTIDE SEQUENCE [LARGE SCALE GENOMIC DNA]</scope>
    <source>
        <strain evidence="1 2">SS14</strain>
    </source>
</reference>
<keyword evidence="2" id="KW-1185">Reference proteome</keyword>
<dbReference type="HOGENOM" id="CLU_1462209_0_0_1"/>
<organism evidence="1 2">
    <name type="scientific">Sphaerobolus stellatus (strain SS14)</name>
    <dbReference type="NCBI Taxonomy" id="990650"/>
    <lineage>
        <taxon>Eukaryota</taxon>
        <taxon>Fungi</taxon>
        <taxon>Dikarya</taxon>
        <taxon>Basidiomycota</taxon>
        <taxon>Agaricomycotina</taxon>
        <taxon>Agaricomycetes</taxon>
        <taxon>Phallomycetidae</taxon>
        <taxon>Geastrales</taxon>
        <taxon>Sphaerobolaceae</taxon>
        <taxon>Sphaerobolus</taxon>
    </lineage>
</organism>
<proteinExistence type="predicted"/>
<evidence type="ECO:0000313" key="2">
    <source>
        <dbReference type="Proteomes" id="UP000054279"/>
    </source>
</evidence>
<protein>
    <submittedName>
        <fullName evidence="1">Uncharacterized protein</fullName>
    </submittedName>
</protein>
<dbReference type="AlphaFoldDB" id="A0A0C9TQE1"/>